<organism evidence="1 2">
    <name type="scientific">Eumeta variegata</name>
    <name type="common">Bagworm moth</name>
    <name type="synonym">Eumeta japonica</name>
    <dbReference type="NCBI Taxonomy" id="151549"/>
    <lineage>
        <taxon>Eukaryota</taxon>
        <taxon>Metazoa</taxon>
        <taxon>Ecdysozoa</taxon>
        <taxon>Arthropoda</taxon>
        <taxon>Hexapoda</taxon>
        <taxon>Insecta</taxon>
        <taxon>Pterygota</taxon>
        <taxon>Neoptera</taxon>
        <taxon>Endopterygota</taxon>
        <taxon>Lepidoptera</taxon>
        <taxon>Glossata</taxon>
        <taxon>Ditrysia</taxon>
        <taxon>Tineoidea</taxon>
        <taxon>Psychidae</taxon>
        <taxon>Oiketicinae</taxon>
        <taxon>Eumeta</taxon>
    </lineage>
</organism>
<evidence type="ECO:0000313" key="2">
    <source>
        <dbReference type="Proteomes" id="UP000299102"/>
    </source>
</evidence>
<accession>A0A4C1UA84</accession>
<keyword evidence="2" id="KW-1185">Reference proteome</keyword>
<protein>
    <submittedName>
        <fullName evidence="1">Uncharacterized protein</fullName>
    </submittedName>
</protein>
<gene>
    <name evidence="1" type="ORF">EVAR_15694_1</name>
</gene>
<reference evidence="1 2" key="1">
    <citation type="journal article" date="2019" name="Commun. Biol.">
        <title>The bagworm genome reveals a unique fibroin gene that provides high tensile strength.</title>
        <authorList>
            <person name="Kono N."/>
            <person name="Nakamura H."/>
            <person name="Ohtoshi R."/>
            <person name="Tomita M."/>
            <person name="Numata K."/>
            <person name="Arakawa K."/>
        </authorList>
    </citation>
    <scope>NUCLEOTIDE SEQUENCE [LARGE SCALE GENOMIC DNA]</scope>
</reference>
<evidence type="ECO:0000313" key="1">
    <source>
        <dbReference type="EMBL" id="GBP23020.1"/>
    </source>
</evidence>
<comment type="caution">
    <text evidence="1">The sequence shown here is derived from an EMBL/GenBank/DDBJ whole genome shotgun (WGS) entry which is preliminary data.</text>
</comment>
<proteinExistence type="predicted"/>
<sequence>MAHSPSTPSMNLFSPLDVLISPKRPATHWNPLEVRVFMGGGDHLLFDGSPARLPLLYAINKTNVILVVHVEDTSLWTHNILLSHKGAPSVTVDVGAWEGRGGVSENYDLSGARALPYRTASTSNFSIPLIEFL</sequence>
<dbReference type="AlphaFoldDB" id="A0A4C1UA84"/>
<dbReference type="Proteomes" id="UP000299102">
    <property type="component" value="Unassembled WGS sequence"/>
</dbReference>
<name>A0A4C1UA84_EUMVA</name>
<dbReference type="EMBL" id="BGZK01000146">
    <property type="protein sequence ID" value="GBP23020.1"/>
    <property type="molecule type" value="Genomic_DNA"/>
</dbReference>